<feature type="region of interest" description="Disordered" evidence="1">
    <location>
        <begin position="1"/>
        <end position="27"/>
    </location>
</feature>
<dbReference type="STRING" id="245187.SAMN04488003_12921"/>
<reference evidence="2 3" key="1">
    <citation type="submission" date="2016-10" db="EMBL/GenBank/DDBJ databases">
        <authorList>
            <person name="de Groot N.N."/>
        </authorList>
    </citation>
    <scope>NUCLEOTIDE SEQUENCE [LARGE SCALE GENOMIC DNA]</scope>
    <source>
        <strain evidence="2 3">DSM 16213</strain>
    </source>
</reference>
<dbReference type="OrthoDB" id="7843333at2"/>
<sequence length="197" mass="22175">MRGRKPKPTAIRRLEGNPGKRGWNAAEPVPREGCPECPDHLSDEARREWNRVADAMHAMGVLTIIDRAALAAYCQAYGRWVEAEQKLQETPLLIRTPSGYVQQSPWMSVSNKQLELMGRYMTELGMTPASRSRVRALVDDAAMDEPVTPIKIVLISSDAEGHEIECPLHEPDPPSREDDQQRRITRSDAIYVKDTSD</sequence>
<evidence type="ECO:0000313" key="2">
    <source>
        <dbReference type="EMBL" id="SEN72572.1"/>
    </source>
</evidence>
<protein>
    <submittedName>
        <fullName evidence="2">Phage terminase, small subunit, putative, P27 family</fullName>
    </submittedName>
</protein>
<dbReference type="RefSeq" id="WP_089905383.1">
    <property type="nucleotide sequence ID" value="NZ_FOCI01000029.1"/>
</dbReference>
<proteinExistence type="predicted"/>
<dbReference type="AlphaFoldDB" id="A0A1H8IVS1"/>
<evidence type="ECO:0000256" key="1">
    <source>
        <dbReference type="SAM" id="MobiDB-lite"/>
    </source>
</evidence>
<keyword evidence="3" id="KW-1185">Reference proteome</keyword>
<dbReference type="NCBIfam" id="TIGR01558">
    <property type="entry name" value="sm_term_P27"/>
    <property type="match status" value="1"/>
</dbReference>
<dbReference type="InterPro" id="IPR006448">
    <property type="entry name" value="Phage_term_ssu_P27"/>
</dbReference>
<evidence type="ECO:0000313" key="3">
    <source>
        <dbReference type="Proteomes" id="UP000199585"/>
    </source>
</evidence>
<name>A0A1H8IVS1_9RHOB</name>
<feature type="region of interest" description="Disordered" evidence="1">
    <location>
        <begin position="165"/>
        <end position="197"/>
    </location>
</feature>
<accession>A0A1H8IVS1</accession>
<dbReference type="Proteomes" id="UP000199585">
    <property type="component" value="Unassembled WGS sequence"/>
</dbReference>
<dbReference type="EMBL" id="FOCI01000029">
    <property type="protein sequence ID" value="SEN72572.1"/>
    <property type="molecule type" value="Genomic_DNA"/>
</dbReference>
<feature type="compositionally biased region" description="Basic and acidic residues" evidence="1">
    <location>
        <begin position="165"/>
        <end position="186"/>
    </location>
</feature>
<organism evidence="2 3">
    <name type="scientific">Loktanella fryxellensis</name>
    <dbReference type="NCBI Taxonomy" id="245187"/>
    <lineage>
        <taxon>Bacteria</taxon>
        <taxon>Pseudomonadati</taxon>
        <taxon>Pseudomonadota</taxon>
        <taxon>Alphaproteobacteria</taxon>
        <taxon>Rhodobacterales</taxon>
        <taxon>Roseobacteraceae</taxon>
        <taxon>Loktanella</taxon>
    </lineage>
</organism>
<gene>
    <name evidence="2" type="ORF">SAMN04488003_12921</name>
</gene>
<dbReference type="Pfam" id="PF05119">
    <property type="entry name" value="Terminase_4"/>
    <property type="match status" value="1"/>
</dbReference>